<comment type="subcellular location">
    <subcellularLocation>
        <location evidence="3">Chromosome</location>
        <location evidence="3">Centromere</location>
        <location evidence="3">Kinetochore</location>
    </subcellularLocation>
    <subcellularLocation>
        <location evidence="2">Cytoplasm</location>
        <location evidence="2">Cytoskeleton</location>
        <location evidence="2">Spindle</location>
    </subcellularLocation>
    <subcellularLocation>
        <location evidence="1">Nucleus</location>
    </subcellularLocation>
</comment>
<dbReference type="GO" id="GO:1990758">
    <property type="term" value="P:mitotic sister chromatid biorientation"/>
    <property type="evidence" value="ECO:0007669"/>
    <property type="project" value="TreeGrafter"/>
</dbReference>
<dbReference type="GO" id="GO:0042729">
    <property type="term" value="C:DASH complex"/>
    <property type="evidence" value="ECO:0007669"/>
    <property type="project" value="InterPro"/>
</dbReference>
<keyword evidence="8" id="KW-0493">Microtubule</keyword>
<evidence type="ECO:0000256" key="7">
    <source>
        <dbReference type="ARBA" id="ARBA00022490"/>
    </source>
</evidence>
<dbReference type="Pfam" id="PF08653">
    <property type="entry name" value="DASH_Dam1"/>
    <property type="match status" value="1"/>
</dbReference>
<dbReference type="EMBL" id="JAPDMZ010000067">
    <property type="protein sequence ID" value="KAK0552163.1"/>
    <property type="molecule type" value="Genomic_DNA"/>
</dbReference>
<feature type="region of interest" description="Disordered" evidence="15">
    <location>
        <begin position="155"/>
        <end position="227"/>
    </location>
</feature>
<gene>
    <name evidence="16" type="primary">DAM1</name>
    <name evidence="16" type="ORF">OC846_003014</name>
</gene>
<proteinExistence type="inferred from homology"/>
<dbReference type="GO" id="GO:0044732">
    <property type="term" value="C:mitotic spindle pole body"/>
    <property type="evidence" value="ECO:0007669"/>
    <property type="project" value="TreeGrafter"/>
</dbReference>
<evidence type="ECO:0000256" key="11">
    <source>
        <dbReference type="ARBA" id="ARBA00023212"/>
    </source>
</evidence>
<dbReference type="GO" id="GO:1990537">
    <property type="term" value="C:mitotic spindle polar microtubule"/>
    <property type="evidence" value="ECO:0007669"/>
    <property type="project" value="TreeGrafter"/>
</dbReference>
<accession>A0AAN6JYD1</accession>
<evidence type="ECO:0000256" key="3">
    <source>
        <dbReference type="ARBA" id="ARBA00004629"/>
    </source>
</evidence>
<dbReference type="InterPro" id="IPR013962">
    <property type="entry name" value="DASH_Dam1"/>
</dbReference>
<evidence type="ECO:0000256" key="13">
    <source>
        <dbReference type="ARBA" id="ARBA00023328"/>
    </source>
</evidence>
<comment type="caution">
    <text evidence="16">The sequence shown here is derived from an EMBL/GenBank/DDBJ whole genome shotgun (WGS) entry which is preliminary data.</text>
</comment>
<dbReference type="AlphaFoldDB" id="A0AAN6JYD1"/>
<dbReference type="Proteomes" id="UP001176517">
    <property type="component" value="Unassembled WGS sequence"/>
</dbReference>
<keyword evidence="11" id="KW-0206">Cytoskeleton</keyword>
<keyword evidence="10" id="KW-0995">Kinetochore</keyword>
<keyword evidence="13" id="KW-0137">Centromere</keyword>
<evidence type="ECO:0000256" key="15">
    <source>
        <dbReference type="SAM" id="MobiDB-lite"/>
    </source>
</evidence>
<evidence type="ECO:0000256" key="4">
    <source>
        <dbReference type="ARBA" id="ARBA00010073"/>
    </source>
</evidence>
<evidence type="ECO:0000256" key="2">
    <source>
        <dbReference type="ARBA" id="ARBA00004186"/>
    </source>
</evidence>
<feature type="compositionally biased region" description="Low complexity" evidence="15">
    <location>
        <begin position="191"/>
        <end position="224"/>
    </location>
</feature>
<evidence type="ECO:0000256" key="1">
    <source>
        <dbReference type="ARBA" id="ARBA00004123"/>
    </source>
</evidence>
<evidence type="ECO:0000313" key="17">
    <source>
        <dbReference type="Proteomes" id="UP001176517"/>
    </source>
</evidence>
<feature type="region of interest" description="Disordered" evidence="15">
    <location>
        <begin position="1"/>
        <end position="26"/>
    </location>
</feature>
<dbReference type="PANTHER" id="PTHR28113">
    <property type="entry name" value="DASH COMPLEX SUBUNIT DAM1"/>
    <property type="match status" value="1"/>
</dbReference>
<reference evidence="16" key="1">
    <citation type="journal article" date="2023" name="PhytoFront">
        <title>Draft Genome Resources of Seven Strains of Tilletia horrida, Causal Agent of Kernel Smut of Rice.</title>
        <authorList>
            <person name="Khanal S."/>
            <person name="Antony Babu S."/>
            <person name="Zhou X.G."/>
        </authorList>
    </citation>
    <scope>NUCLEOTIDE SEQUENCE</scope>
    <source>
        <strain evidence="16">TX6</strain>
    </source>
</reference>
<keyword evidence="17" id="KW-1185">Reference proteome</keyword>
<keyword evidence="7" id="KW-0963">Cytoplasm</keyword>
<keyword evidence="9" id="KW-0159">Chromosome partition</keyword>
<keyword evidence="12" id="KW-0539">Nucleus</keyword>
<evidence type="ECO:0000256" key="10">
    <source>
        <dbReference type="ARBA" id="ARBA00022838"/>
    </source>
</evidence>
<evidence type="ECO:0000256" key="8">
    <source>
        <dbReference type="ARBA" id="ARBA00022701"/>
    </source>
</evidence>
<evidence type="ECO:0000256" key="5">
    <source>
        <dbReference type="ARBA" id="ARBA00020497"/>
    </source>
</evidence>
<evidence type="ECO:0000256" key="14">
    <source>
        <dbReference type="ARBA" id="ARBA00030453"/>
    </source>
</evidence>
<keyword evidence="6" id="KW-0158">Chromosome</keyword>
<dbReference type="PANTHER" id="PTHR28113:SF1">
    <property type="entry name" value="DASH COMPLEX SUBUNIT DAM1"/>
    <property type="match status" value="1"/>
</dbReference>
<name>A0AAN6JYD1_9BASI</name>
<sequence>MTSPHRPSTPLRRISRGSIPALRQSQSHIDASGLDDADNGEGSSHHHLLSSIGGAGGALGNLESPLAFMKAAMGDLDHETSILQSNLEAVNSIHAALAVFDENFSMYLYGLKMNAFCVEWAEAPTEENFQRAEQTQDVLRAQRQQQSSILAGEPLSHLQSGCPDQGQLPASGEGGLADAIPPQEPPTSAFQSSTTASGPSSQSRASQAGPSAAAAPKKVGAKGQITMAQKKQRIKYASDIIDTLPLEYRGGRDPKPRKIAETVILALIAAGPAGVRTAEIASPPDLPQGKVNMTLLALVQAKHAIRTSSNGVVFSLDPTRHPRLPA</sequence>
<protein>
    <recommendedName>
        <fullName evidence="5">DASH complex subunit DAM1</fullName>
    </recommendedName>
    <alternativeName>
        <fullName evidence="14">Outer kinetochore protein DAM1</fullName>
    </alternativeName>
</protein>
<evidence type="ECO:0000256" key="9">
    <source>
        <dbReference type="ARBA" id="ARBA00022829"/>
    </source>
</evidence>
<evidence type="ECO:0000256" key="12">
    <source>
        <dbReference type="ARBA" id="ARBA00023242"/>
    </source>
</evidence>
<evidence type="ECO:0000313" key="16">
    <source>
        <dbReference type="EMBL" id="KAK0552163.1"/>
    </source>
</evidence>
<evidence type="ECO:0000256" key="6">
    <source>
        <dbReference type="ARBA" id="ARBA00022454"/>
    </source>
</evidence>
<organism evidence="16 17">
    <name type="scientific">Tilletia horrida</name>
    <dbReference type="NCBI Taxonomy" id="155126"/>
    <lineage>
        <taxon>Eukaryota</taxon>
        <taxon>Fungi</taxon>
        <taxon>Dikarya</taxon>
        <taxon>Basidiomycota</taxon>
        <taxon>Ustilaginomycotina</taxon>
        <taxon>Exobasidiomycetes</taxon>
        <taxon>Tilletiales</taxon>
        <taxon>Tilletiaceae</taxon>
        <taxon>Tilletia</taxon>
    </lineage>
</organism>
<comment type="similarity">
    <text evidence="4">Belongs to the DASH complex DAM1 family.</text>
</comment>